<keyword evidence="4" id="KW-1185">Reference proteome</keyword>
<feature type="domain" description="Rhamnogalacturonase A/B/Epimerase-like pectate lyase" evidence="2">
    <location>
        <begin position="399"/>
        <end position="524"/>
    </location>
</feature>
<evidence type="ECO:0000313" key="3">
    <source>
        <dbReference type="EMBL" id="KAK2074966.1"/>
    </source>
</evidence>
<dbReference type="PANTHER" id="PTHR33928">
    <property type="entry name" value="POLYGALACTURONASE QRT3"/>
    <property type="match status" value="1"/>
</dbReference>
<dbReference type="AlphaFoldDB" id="A0AAD9ICJ4"/>
<dbReference type="Proteomes" id="UP001217918">
    <property type="component" value="Unassembled WGS sequence"/>
</dbReference>
<protein>
    <recommendedName>
        <fullName evidence="2">Rhamnogalacturonase A/B/Epimerase-like pectate lyase domain-containing protein</fullName>
    </recommendedName>
</protein>
<organism evidence="3 4">
    <name type="scientific">Phyllachora maydis</name>
    <dbReference type="NCBI Taxonomy" id="1825666"/>
    <lineage>
        <taxon>Eukaryota</taxon>
        <taxon>Fungi</taxon>
        <taxon>Dikarya</taxon>
        <taxon>Ascomycota</taxon>
        <taxon>Pezizomycotina</taxon>
        <taxon>Sordariomycetes</taxon>
        <taxon>Sordariomycetidae</taxon>
        <taxon>Phyllachorales</taxon>
        <taxon>Phyllachoraceae</taxon>
        <taxon>Phyllachora</taxon>
    </lineage>
</organism>
<feature type="domain" description="Rhamnogalacturonase A/B/Epimerase-like pectate lyase" evidence="2">
    <location>
        <begin position="41"/>
        <end position="266"/>
    </location>
</feature>
<dbReference type="Gene3D" id="2.160.20.10">
    <property type="entry name" value="Single-stranded right-handed beta-helix, Pectin lyase-like"/>
    <property type="match status" value="2"/>
</dbReference>
<proteinExistence type="predicted"/>
<dbReference type="Pfam" id="PF12708">
    <property type="entry name" value="Pect-lyase_RHGA_epim"/>
    <property type="match status" value="2"/>
</dbReference>
<feature type="chain" id="PRO_5042129326" description="Rhamnogalacturonase A/B/Epimerase-like pectate lyase domain-containing protein" evidence="1">
    <location>
        <begin position="17"/>
        <end position="836"/>
    </location>
</feature>
<evidence type="ECO:0000259" key="2">
    <source>
        <dbReference type="Pfam" id="PF12708"/>
    </source>
</evidence>
<dbReference type="CDD" id="cd23668">
    <property type="entry name" value="GH55_beta13glucanase-like"/>
    <property type="match status" value="1"/>
</dbReference>
<reference evidence="3" key="1">
    <citation type="journal article" date="2023" name="Mol. Plant Microbe Interact.">
        <title>Elucidating the Obligate Nature and Biological Capacity of an Invasive Fungal Corn Pathogen.</title>
        <authorList>
            <person name="MacCready J.S."/>
            <person name="Roggenkamp E.M."/>
            <person name="Gdanetz K."/>
            <person name="Chilvers M.I."/>
        </authorList>
    </citation>
    <scope>NUCLEOTIDE SEQUENCE</scope>
    <source>
        <strain evidence="3">PM02</strain>
    </source>
</reference>
<dbReference type="InterPro" id="IPR039279">
    <property type="entry name" value="QRT3-like"/>
</dbReference>
<dbReference type="InterPro" id="IPR024535">
    <property type="entry name" value="RHGA/B-epi-like_pectate_lyase"/>
</dbReference>
<feature type="signal peptide" evidence="1">
    <location>
        <begin position="1"/>
        <end position="16"/>
    </location>
</feature>
<sequence length="836" mass="87526">MKLLPILAALASTAHAAYWLEDVKHQGLSSFHANPASYKVFRNVKDYGAVGDGNADDTTAINRAISDGNRCGGTGTCVGSTMTPAVVYFPAGTYLISSSIVSYYYTQMIGDPSAMPVIKGSAAFKAPGIGLIDSDLYGDDGHLRIQSTNNFYRQVRNLVLDTTDCTTAVTGIHWPMAQATSIQNVVFKLSANYDLQHRGIFIEEGSGGFIGDLVFQGGQIAMDLGNQQYTARNISITGAQTAVNQLWDWGWTYKNLNINSCQVGINASSQAVGSITLLDSKFTNVKTAIINGRTPTNTTGQGSLVLEGVDFVGVTTVLASADADGNAPTAAINADGVAKAGLVVGNYHTPNGPGTFTPAAADGQNSKYFPRPKALLQGSRFYERSKPTYANVAAASVLSARSYGAAGDGKTDDTQALNALFKAASGNYSKQAIAFLDAGFYKVTGTVYVPPNTRIVGEGLAATIMGAGANYGNADQPLPVLQVGKAGESGYVEISDLLVSTQGSTPGAVLIEYNLASAAATSNCKAGSPPSGLWDVHVRVGGFQGSELQVAQCLKTPDVPSAKGPAVNSPCVAAHTSMHITKTAGNLYMENNWLWVADHDIEDANNTQITIFAARGLLIESEPGRLWLIGTAVEHHTLYQYQLVNTRDVFLGQLQTETPYYQPNPPAPFPFVPQPALADPDFAGDCAGAHATDGRLPVGTNQTAPCAMAWGLRVVDSADVVVFGAGLYSFFHNYNTSCSQRATGEACQARIFHAGPATLPPVPLSASGADARDISPVSAAEASGTPARMGALTVYNLDTVGALSMVTQGGRDVEGAGWAANFATFASTLALYVYGA</sequence>
<keyword evidence="1" id="KW-0732">Signal</keyword>
<dbReference type="PANTHER" id="PTHR33928:SF2">
    <property type="entry name" value="PECTATE LYASE SUPERFAMILY PROTEIN DOMAIN-CONTAINING PROTEIN-RELATED"/>
    <property type="match status" value="1"/>
</dbReference>
<dbReference type="GO" id="GO:0004650">
    <property type="term" value="F:polygalacturonase activity"/>
    <property type="evidence" value="ECO:0007669"/>
    <property type="project" value="InterPro"/>
</dbReference>
<gene>
    <name evidence="3" type="ORF">P8C59_009132</name>
</gene>
<dbReference type="InterPro" id="IPR011050">
    <property type="entry name" value="Pectin_lyase_fold/virulence"/>
</dbReference>
<evidence type="ECO:0000256" key="1">
    <source>
        <dbReference type="SAM" id="SignalP"/>
    </source>
</evidence>
<name>A0AAD9ICJ4_9PEZI</name>
<dbReference type="SUPFAM" id="SSF51126">
    <property type="entry name" value="Pectin lyase-like"/>
    <property type="match status" value="2"/>
</dbReference>
<dbReference type="InterPro" id="IPR012334">
    <property type="entry name" value="Pectin_lyas_fold"/>
</dbReference>
<evidence type="ECO:0000313" key="4">
    <source>
        <dbReference type="Proteomes" id="UP001217918"/>
    </source>
</evidence>
<accession>A0AAD9ICJ4</accession>
<dbReference type="EMBL" id="JAQQPM010000009">
    <property type="protein sequence ID" value="KAK2074966.1"/>
    <property type="molecule type" value="Genomic_DNA"/>
</dbReference>
<comment type="caution">
    <text evidence="3">The sequence shown here is derived from an EMBL/GenBank/DDBJ whole genome shotgun (WGS) entry which is preliminary data.</text>
</comment>